<accession>A0ABZ2XLE5</accession>
<keyword evidence="5" id="KW-0808">Transferase</keyword>
<sequence length="677" mass="74220">MSYRAILVLASLLLMAIFAGVALFGARLVDVRLQASLESEALRLKTAYELSQGELEQQMMALAGMVAADPEVIRLLKAAGATVEGEGNGSGGEEADLLRRQLYLHLRQHWSYMQKELGIRQMQFVLPGSLSFLRFHAPTQHGDSLAGLRWLLRDVERKRTAASGFETGRAYAGIRGAAPIFDSELRPGDARALVGVMEVGMAFDGYIERLSERTAVGFGVLLDPASVTSAMWENYRPPAPAEQPGACCYLLAASRGELADWMADKALPAYAGTFRNDLVDHQGHRFQLIRFPLRDYPGLQDPTRPPIGSVVIWQDVGAMIEASGDFKDKAFFNLAFAYAVTQLLVLFLVNLSRREWISQLLEQTARVKELSHQNEVLLMAAGEGIFGVDRGHVATFINPAAQKMLGYAPDEVIGNNLHSLIHALRPDGSAYDESACPIAMTLADGQARTLEENLRRRDGSSFPVQMTVSPIRENGVCTGAVVVFHDISELKEKEAALTWLASTDTLTGLANRRHFIAQLEAEIHRWQRTGFTSALLMVDLDWFKRINDTWGHAAGDEVLRHFADVLRRSLRRVDLPGRVGGEEFAVLLPGSSAEDALVAAERLRRNIENEPAMTSFGSIPFTVSIGATLLITGDDSPDQPLLRADRALYRAKAAGRNRVDGDFPDSLTPAGEPTSVA</sequence>
<dbReference type="InterPro" id="IPR000700">
    <property type="entry name" value="PAS-assoc_C"/>
</dbReference>
<dbReference type="NCBIfam" id="TIGR00229">
    <property type="entry name" value="sensory_box"/>
    <property type="match status" value="1"/>
</dbReference>
<feature type="domain" description="GGDEF" evidence="4">
    <location>
        <begin position="531"/>
        <end position="664"/>
    </location>
</feature>
<dbReference type="InterPro" id="IPR029787">
    <property type="entry name" value="Nucleotide_cyclase"/>
</dbReference>
<feature type="domain" description="PAS" evidence="2">
    <location>
        <begin position="377"/>
        <end position="445"/>
    </location>
</feature>
<dbReference type="Pfam" id="PF14827">
    <property type="entry name" value="dCache_3"/>
    <property type="match status" value="1"/>
</dbReference>
<dbReference type="InterPro" id="IPR000160">
    <property type="entry name" value="GGDEF_dom"/>
</dbReference>
<evidence type="ECO:0000259" key="3">
    <source>
        <dbReference type="PROSITE" id="PS50113"/>
    </source>
</evidence>
<dbReference type="PANTHER" id="PTHR44757">
    <property type="entry name" value="DIGUANYLATE CYCLASE DGCP"/>
    <property type="match status" value="1"/>
</dbReference>
<dbReference type="PROSITE" id="PS50113">
    <property type="entry name" value="PAC"/>
    <property type="match status" value="1"/>
</dbReference>
<dbReference type="SMART" id="SM00091">
    <property type="entry name" value="PAS"/>
    <property type="match status" value="1"/>
</dbReference>
<dbReference type="GO" id="GO:0052621">
    <property type="term" value="F:diguanylate cyclase activity"/>
    <property type="evidence" value="ECO:0007669"/>
    <property type="project" value="UniProtKB-EC"/>
</dbReference>
<dbReference type="InterPro" id="IPR043128">
    <property type="entry name" value="Rev_trsase/Diguanyl_cyclase"/>
</dbReference>
<dbReference type="CDD" id="cd00130">
    <property type="entry name" value="PAS"/>
    <property type="match status" value="1"/>
</dbReference>
<evidence type="ECO:0000259" key="4">
    <source>
        <dbReference type="PROSITE" id="PS50887"/>
    </source>
</evidence>
<dbReference type="Gene3D" id="3.30.450.20">
    <property type="entry name" value="PAS domain"/>
    <property type="match status" value="1"/>
</dbReference>
<dbReference type="Gene3D" id="3.30.70.270">
    <property type="match status" value="1"/>
</dbReference>
<dbReference type="SUPFAM" id="SSF55785">
    <property type="entry name" value="PYP-like sensor domain (PAS domain)"/>
    <property type="match status" value="1"/>
</dbReference>
<dbReference type="RefSeq" id="WP_341744326.1">
    <property type="nucleotide sequence ID" value="NZ_CP151406.1"/>
</dbReference>
<name>A0ABZ2XLE5_9RHOO</name>
<dbReference type="InterPro" id="IPR052155">
    <property type="entry name" value="Biofilm_reg_signaling"/>
</dbReference>
<dbReference type="PROSITE" id="PS50112">
    <property type="entry name" value="PAS"/>
    <property type="match status" value="1"/>
</dbReference>
<dbReference type="SMART" id="SM00086">
    <property type="entry name" value="PAC"/>
    <property type="match status" value="1"/>
</dbReference>
<gene>
    <name evidence="5" type="ORF">AADV58_06150</name>
</gene>
<dbReference type="EC" id="2.7.7.65" evidence="5"/>
<organism evidence="5 6">
    <name type="scientific">Azonexus hydrophilus</name>
    <dbReference type="NCBI Taxonomy" id="418702"/>
    <lineage>
        <taxon>Bacteria</taxon>
        <taxon>Pseudomonadati</taxon>
        <taxon>Pseudomonadota</taxon>
        <taxon>Betaproteobacteria</taxon>
        <taxon>Rhodocyclales</taxon>
        <taxon>Azonexaceae</taxon>
        <taxon>Azonexus</taxon>
    </lineage>
</organism>
<evidence type="ECO:0000256" key="1">
    <source>
        <dbReference type="SAM" id="MobiDB-lite"/>
    </source>
</evidence>
<reference evidence="5 6" key="1">
    <citation type="submission" date="2024-04" db="EMBL/GenBank/DDBJ databases">
        <title>Dissimilatory iodate-reducing microorganisms contribute to the enrichment of iodine in groundwater.</title>
        <authorList>
            <person name="Jiang Z."/>
        </authorList>
    </citation>
    <scope>NUCLEOTIDE SEQUENCE [LARGE SCALE GENOMIC DNA]</scope>
    <source>
        <strain evidence="5 6">NCP973</strain>
    </source>
</reference>
<dbReference type="EMBL" id="CP151406">
    <property type="protein sequence ID" value="WZJ22717.1"/>
    <property type="molecule type" value="Genomic_DNA"/>
</dbReference>
<dbReference type="InterPro" id="IPR001610">
    <property type="entry name" value="PAC"/>
</dbReference>
<dbReference type="InterPro" id="IPR035965">
    <property type="entry name" value="PAS-like_dom_sf"/>
</dbReference>
<feature type="region of interest" description="Disordered" evidence="1">
    <location>
        <begin position="657"/>
        <end position="677"/>
    </location>
</feature>
<dbReference type="InterPro" id="IPR029150">
    <property type="entry name" value="dCache_3"/>
</dbReference>
<keyword evidence="6" id="KW-1185">Reference proteome</keyword>
<evidence type="ECO:0000313" key="6">
    <source>
        <dbReference type="Proteomes" id="UP001479520"/>
    </source>
</evidence>
<feature type="domain" description="PAC" evidence="3">
    <location>
        <begin position="448"/>
        <end position="499"/>
    </location>
</feature>
<dbReference type="PROSITE" id="PS50887">
    <property type="entry name" value="GGDEF"/>
    <property type="match status" value="1"/>
</dbReference>
<dbReference type="Pfam" id="PF13426">
    <property type="entry name" value="PAS_9"/>
    <property type="match status" value="1"/>
</dbReference>
<evidence type="ECO:0000259" key="2">
    <source>
        <dbReference type="PROSITE" id="PS50112"/>
    </source>
</evidence>
<dbReference type="PANTHER" id="PTHR44757:SF2">
    <property type="entry name" value="BIOFILM ARCHITECTURE MAINTENANCE PROTEIN MBAA"/>
    <property type="match status" value="1"/>
</dbReference>
<keyword evidence="5" id="KW-0548">Nucleotidyltransferase</keyword>
<dbReference type="Pfam" id="PF00990">
    <property type="entry name" value="GGDEF"/>
    <property type="match status" value="1"/>
</dbReference>
<dbReference type="SUPFAM" id="SSF55073">
    <property type="entry name" value="Nucleotide cyclase"/>
    <property type="match status" value="1"/>
</dbReference>
<proteinExistence type="predicted"/>
<dbReference type="SMART" id="SM00267">
    <property type="entry name" value="GGDEF"/>
    <property type="match status" value="1"/>
</dbReference>
<evidence type="ECO:0000313" key="5">
    <source>
        <dbReference type="EMBL" id="WZJ22717.1"/>
    </source>
</evidence>
<dbReference type="NCBIfam" id="TIGR00254">
    <property type="entry name" value="GGDEF"/>
    <property type="match status" value="1"/>
</dbReference>
<dbReference type="Proteomes" id="UP001479520">
    <property type="component" value="Chromosome"/>
</dbReference>
<dbReference type="InterPro" id="IPR000014">
    <property type="entry name" value="PAS"/>
</dbReference>
<protein>
    <submittedName>
        <fullName evidence="5">Diguanylate cyclase</fullName>
        <ecNumber evidence="5">2.7.7.65</ecNumber>
    </submittedName>
</protein>
<dbReference type="CDD" id="cd01949">
    <property type="entry name" value="GGDEF"/>
    <property type="match status" value="1"/>
</dbReference>